<evidence type="ECO:0000256" key="2">
    <source>
        <dbReference type="ARBA" id="ARBA00023015"/>
    </source>
</evidence>
<dbReference type="Gene3D" id="1.10.10.60">
    <property type="entry name" value="Homeodomain-like"/>
    <property type="match status" value="1"/>
</dbReference>
<feature type="DNA-binding region" description="H-T-H motif" evidence="5">
    <location>
        <begin position="27"/>
        <end position="46"/>
    </location>
</feature>
<dbReference type="Gene3D" id="1.10.357.10">
    <property type="entry name" value="Tetracycline Repressor, domain 2"/>
    <property type="match status" value="1"/>
</dbReference>
<dbReference type="EMBL" id="FOCQ01000013">
    <property type="protein sequence ID" value="SEN52204.1"/>
    <property type="molecule type" value="Genomic_DNA"/>
</dbReference>
<dbReference type="InterPro" id="IPR009057">
    <property type="entry name" value="Homeodomain-like_sf"/>
</dbReference>
<evidence type="ECO:0000259" key="6">
    <source>
        <dbReference type="PROSITE" id="PS50977"/>
    </source>
</evidence>
<evidence type="ECO:0000256" key="3">
    <source>
        <dbReference type="ARBA" id="ARBA00023125"/>
    </source>
</evidence>
<dbReference type="GO" id="GO:0003700">
    <property type="term" value="F:DNA-binding transcription factor activity"/>
    <property type="evidence" value="ECO:0007669"/>
    <property type="project" value="TreeGrafter"/>
</dbReference>
<evidence type="ECO:0000256" key="5">
    <source>
        <dbReference type="PROSITE-ProRule" id="PRU00335"/>
    </source>
</evidence>
<evidence type="ECO:0000256" key="1">
    <source>
        <dbReference type="ARBA" id="ARBA00022491"/>
    </source>
</evidence>
<keyword evidence="3 5" id="KW-0238">DNA-binding</keyword>
<dbReference type="InterPro" id="IPR036271">
    <property type="entry name" value="Tet_transcr_reg_TetR-rel_C_sf"/>
</dbReference>
<dbReference type="Proteomes" id="UP000199695">
    <property type="component" value="Unassembled WGS sequence"/>
</dbReference>
<dbReference type="GO" id="GO:0000976">
    <property type="term" value="F:transcription cis-regulatory region binding"/>
    <property type="evidence" value="ECO:0007669"/>
    <property type="project" value="TreeGrafter"/>
</dbReference>
<keyword evidence="1" id="KW-0678">Repressor</keyword>
<name>A0A1H8H863_9BACL</name>
<dbReference type="STRING" id="1173111.SAMN05444955_11377"/>
<organism evidence="7 8">
    <name type="scientific">Lihuaxuella thermophila</name>
    <dbReference type="NCBI Taxonomy" id="1173111"/>
    <lineage>
        <taxon>Bacteria</taxon>
        <taxon>Bacillati</taxon>
        <taxon>Bacillota</taxon>
        <taxon>Bacilli</taxon>
        <taxon>Bacillales</taxon>
        <taxon>Thermoactinomycetaceae</taxon>
        <taxon>Lihuaxuella</taxon>
    </lineage>
</organism>
<dbReference type="Pfam" id="PF00440">
    <property type="entry name" value="TetR_N"/>
    <property type="match status" value="1"/>
</dbReference>
<dbReference type="RefSeq" id="WP_089970685.1">
    <property type="nucleotide sequence ID" value="NZ_FOCQ01000013.1"/>
</dbReference>
<accession>A0A1H8H863</accession>
<dbReference type="PRINTS" id="PR00455">
    <property type="entry name" value="HTHTETR"/>
</dbReference>
<dbReference type="OrthoDB" id="9814200at2"/>
<dbReference type="AlphaFoldDB" id="A0A1H8H863"/>
<dbReference type="PROSITE" id="PS50977">
    <property type="entry name" value="HTH_TETR_2"/>
    <property type="match status" value="1"/>
</dbReference>
<evidence type="ECO:0000313" key="8">
    <source>
        <dbReference type="Proteomes" id="UP000199695"/>
    </source>
</evidence>
<gene>
    <name evidence="7" type="ORF">SAMN05444955_11377</name>
</gene>
<dbReference type="SUPFAM" id="SSF48498">
    <property type="entry name" value="Tetracyclin repressor-like, C-terminal domain"/>
    <property type="match status" value="1"/>
</dbReference>
<feature type="domain" description="HTH tetR-type" evidence="6">
    <location>
        <begin position="4"/>
        <end position="64"/>
    </location>
</feature>
<dbReference type="InterPro" id="IPR001647">
    <property type="entry name" value="HTH_TetR"/>
</dbReference>
<sequence length="190" mass="21638">MPKVGRREEILAIACRLFSQKGYHGTTIRDISDACGILAGSLYAHINSKEDLLYEITERGARAFLESLRPIVESEQTAVEKLRQGLKAHIRVIENNLEAATVFFHEWRALSEERRAKIQAMRDEYEALWARILSEGVEKGEFGDLDQKFARLLILSAGNWLYQWYSPGGKLSADEIADRFVDMMLGGFQK</sequence>
<dbReference type="PANTHER" id="PTHR30055:SF175">
    <property type="entry name" value="HTH-TYPE TRANSCRIPTIONAL REPRESSOR KSTR2"/>
    <property type="match status" value="1"/>
</dbReference>
<keyword evidence="8" id="KW-1185">Reference proteome</keyword>
<dbReference type="InterPro" id="IPR041490">
    <property type="entry name" value="KstR2_TetR_C"/>
</dbReference>
<keyword evidence="2" id="KW-0805">Transcription regulation</keyword>
<evidence type="ECO:0000313" key="7">
    <source>
        <dbReference type="EMBL" id="SEN52204.1"/>
    </source>
</evidence>
<dbReference type="Pfam" id="PF17932">
    <property type="entry name" value="TetR_C_24"/>
    <property type="match status" value="1"/>
</dbReference>
<keyword evidence="4" id="KW-0804">Transcription</keyword>
<dbReference type="InterPro" id="IPR050109">
    <property type="entry name" value="HTH-type_TetR-like_transc_reg"/>
</dbReference>
<reference evidence="7 8" key="1">
    <citation type="submission" date="2016-10" db="EMBL/GenBank/DDBJ databases">
        <authorList>
            <person name="de Groot N.N."/>
        </authorList>
    </citation>
    <scope>NUCLEOTIDE SEQUENCE [LARGE SCALE GENOMIC DNA]</scope>
    <source>
        <strain evidence="7 8">DSM 46701</strain>
    </source>
</reference>
<dbReference type="PANTHER" id="PTHR30055">
    <property type="entry name" value="HTH-TYPE TRANSCRIPTIONAL REGULATOR RUTR"/>
    <property type="match status" value="1"/>
</dbReference>
<evidence type="ECO:0000256" key="4">
    <source>
        <dbReference type="ARBA" id="ARBA00023163"/>
    </source>
</evidence>
<dbReference type="SUPFAM" id="SSF46689">
    <property type="entry name" value="Homeodomain-like"/>
    <property type="match status" value="1"/>
</dbReference>
<protein>
    <submittedName>
        <fullName evidence="7">DNA-binding transcriptional regulator, AcrR family</fullName>
    </submittedName>
</protein>
<proteinExistence type="predicted"/>